<evidence type="ECO:0000256" key="3">
    <source>
        <dbReference type="ARBA" id="ARBA00023015"/>
    </source>
</evidence>
<protein>
    <submittedName>
        <fullName evidence="9">Uncharacterized protein</fullName>
    </submittedName>
</protein>
<name>A0A9Q0FFR7_9ROSI</name>
<dbReference type="Gene3D" id="1.10.10.60">
    <property type="entry name" value="Homeodomain-like"/>
    <property type="match status" value="2"/>
</dbReference>
<organism evidence="9 10">
    <name type="scientific">Turnera subulata</name>
    <dbReference type="NCBI Taxonomy" id="218843"/>
    <lineage>
        <taxon>Eukaryota</taxon>
        <taxon>Viridiplantae</taxon>
        <taxon>Streptophyta</taxon>
        <taxon>Embryophyta</taxon>
        <taxon>Tracheophyta</taxon>
        <taxon>Spermatophyta</taxon>
        <taxon>Magnoliopsida</taxon>
        <taxon>eudicotyledons</taxon>
        <taxon>Gunneridae</taxon>
        <taxon>Pentapetalae</taxon>
        <taxon>rosids</taxon>
        <taxon>fabids</taxon>
        <taxon>Malpighiales</taxon>
        <taxon>Passifloraceae</taxon>
        <taxon>Turnera</taxon>
    </lineage>
</organism>
<evidence type="ECO:0000313" key="9">
    <source>
        <dbReference type="EMBL" id="KAJ4829910.1"/>
    </source>
</evidence>
<dbReference type="PANTHER" id="PTHR47997:SF28">
    <property type="entry name" value="TRANSCRIPTION FACTOR MYB15-LIKE"/>
    <property type="match status" value="1"/>
</dbReference>
<evidence type="ECO:0000259" key="8">
    <source>
        <dbReference type="PROSITE" id="PS51294"/>
    </source>
</evidence>
<dbReference type="PROSITE" id="PS51294">
    <property type="entry name" value="HTH_MYB"/>
    <property type="match status" value="2"/>
</dbReference>
<dbReference type="CDD" id="cd00167">
    <property type="entry name" value="SANT"/>
    <property type="match status" value="2"/>
</dbReference>
<feature type="domain" description="HTH myb-type" evidence="8">
    <location>
        <begin position="64"/>
        <end position="118"/>
    </location>
</feature>
<dbReference type="OrthoDB" id="2143914at2759"/>
<accession>A0A9Q0FFR7</accession>
<evidence type="ECO:0000256" key="4">
    <source>
        <dbReference type="ARBA" id="ARBA00023125"/>
    </source>
</evidence>
<evidence type="ECO:0000313" key="10">
    <source>
        <dbReference type="Proteomes" id="UP001141552"/>
    </source>
</evidence>
<dbReference type="GO" id="GO:0003677">
    <property type="term" value="F:DNA binding"/>
    <property type="evidence" value="ECO:0007669"/>
    <property type="project" value="UniProtKB-KW"/>
</dbReference>
<keyword evidence="10" id="KW-1185">Reference proteome</keyword>
<reference evidence="9" key="1">
    <citation type="submission" date="2022-02" db="EMBL/GenBank/DDBJ databases">
        <authorList>
            <person name="Henning P.M."/>
            <person name="McCubbin A.G."/>
            <person name="Shore J.S."/>
        </authorList>
    </citation>
    <scope>NUCLEOTIDE SEQUENCE</scope>
    <source>
        <strain evidence="9">F60SS</strain>
        <tissue evidence="9">Leaves</tissue>
    </source>
</reference>
<dbReference type="SUPFAM" id="SSF46689">
    <property type="entry name" value="Homeodomain-like"/>
    <property type="match status" value="1"/>
</dbReference>
<keyword evidence="3" id="KW-0805">Transcription regulation</keyword>
<dbReference type="InterPro" id="IPR009057">
    <property type="entry name" value="Homeodomain-like_sf"/>
</dbReference>
<dbReference type="GO" id="GO:0005634">
    <property type="term" value="C:nucleus"/>
    <property type="evidence" value="ECO:0007669"/>
    <property type="project" value="UniProtKB-SubCell"/>
</dbReference>
<dbReference type="PANTHER" id="PTHR47997">
    <property type="entry name" value="MYB DOMAIN PROTEIN 55"/>
    <property type="match status" value="1"/>
</dbReference>
<dbReference type="AlphaFoldDB" id="A0A9Q0FFR7"/>
<proteinExistence type="predicted"/>
<evidence type="ECO:0000256" key="1">
    <source>
        <dbReference type="ARBA" id="ARBA00004123"/>
    </source>
</evidence>
<reference evidence="9" key="2">
    <citation type="journal article" date="2023" name="Plants (Basel)">
        <title>Annotation of the Turnera subulata (Passifloraceae) Draft Genome Reveals the S-Locus Evolved after the Divergence of Turneroideae from Passifloroideae in a Stepwise Manner.</title>
        <authorList>
            <person name="Henning P.M."/>
            <person name="Roalson E.H."/>
            <person name="Mir W."/>
            <person name="McCubbin A.G."/>
            <person name="Shore J.S."/>
        </authorList>
    </citation>
    <scope>NUCLEOTIDE SEQUENCE</scope>
    <source>
        <strain evidence="9">F60SS</strain>
    </source>
</reference>
<evidence type="ECO:0000259" key="7">
    <source>
        <dbReference type="PROSITE" id="PS50090"/>
    </source>
</evidence>
<dbReference type="InterPro" id="IPR051953">
    <property type="entry name" value="Plant_SW-associated_TFs"/>
</dbReference>
<dbReference type="Proteomes" id="UP001141552">
    <property type="component" value="Unassembled WGS sequence"/>
</dbReference>
<feature type="domain" description="Myb-like" evidence="7">
    <location>
        <begin position="11"/>
        <end position="63"/>
    </location>
</feature>
<keyword evidence="6" id="KW-0539">Nucleus</keyword>
<dbReference type="InterPro" id="IPR001005">
    <property type="entry name" value="SANT/Myb"/>
</dbReference>
<evidence type="ECO:0000256" key="5">
    <source>
        <dbReference type="ARBA" id="ARBA00023163"/>
    </source>
</evidence>
<comment type="caution">
    <text evidence="9">The sequence shown here is derived from an EMBL/GenBank/DDBJ whole genome shotgun (WGS) entry which is preliminary data.</text>
</comment>
<evidence type="ECO:0000256" key="2">
    <source>
        <dbReference type="ARBA" id="ARBA00022737"/>
    </source>
</evidence>
<dbReference type="InterPro" id="IPR017930">
    <property type="entry name" value="Myb_dom"/>
</dbReference>
<keyword evidence="5" id="KW-0804">Transcription</keyword>
<keyword evidence="4" id="KW-0238">DNA-binding</keyword>
<dbReference type="PROSITE" id="PS50090">
    <property type="entry name" value="MYB_LIKE"/>
    <property type="match status" value="2"/>
</dbReference>
<feature type="domain" description="HTH myb-type" evidence="8">
    <location>
        <begin position="15"/>
        <end position="63"/>
    </location>
</feature>
<evidence type="ECO:0000256" key="6">
    <source>
        <dbReference type="ARBA" id="ARBA00023242"/>
    </source>
</evidence>
<dbReference type="Pfam" id="PF00249">
    <property type="entry name" value="Myb_DNA-binding"/>
    <property type="match status" value="2"/>
</dbReference>
<feature type="domain" description="Myb-like" evidence="7">
    <location>
        <begin position="64"/>
        <end position="114"/>
    </location>
</feature>
<sequence length="237" mass="26941">MRNPTPHTKGVPPMRKGTWSVDEDQRLIAYIRRYGIWNWTQMSKAAGLSRTGKSCRLRWMNYLRPGLKRGKISNEEAETIKTLHGVLGNKWTLIAAKLPGRTDNEIKNYWHTHLSKHTKNNDLKINDGLQEVQARAVESEPKNHNLPENGDSSLSITRAMSDDFEGYMGIPVSPQLSAVDSSSISDPVYGTYRDYTIEEVDNLFESFGEFSNYWDQPPLSVEDMGITVGELWGNTYT</sequence>
<dbReference type="FunFam" id="1.10.10.60:FF:000001">
    <property type="entry name" value="MYB-related transcription factor"/>
    <property type="match status" value="1"/>
</dbReference>
<dbReference type="SMART" id="SM00717">
    <property type="entry name" value="SANT"/>
    <property type="match status" value="2"/>
</dbReference>
<comment type="subcellular location">
    <subcellularLocation>
        <location evidence="1">Nucleus</location>
    </subcellularLocation>
</comment>
<keyword evidence="2" id="KW-0677">Repeat</keyword>
<gene>
    <name evidence="9" type="ORF">Tsubulata_025139</name>
</gene>
<dbReference type="EMBL" id="JAKUCV010005782">
    <property type="protein sequence ID" value="KAJ4829910.1"/>
    <property type="molecule type" value="Genomic_DNA"/>
</dbReference>